<dbReference type="AlphaFoldDB" id="A0A200JDQ2"/>
<reference evidence="3" key="3">
    <citation type="submission" date="2024-03" db="EMBL/GenBank/DDBJ databases">
        <title>The Genome Sequence of Enterococcus sp. DIV0238c.</title>
        <authorList>
            <consortium name="The Broad Institute Genomics Platform"/>
            <consortium name="The Broad Institute Microbial Omics Core"/>
            <consortium name="The Broad Institute Genomic Center for Infectious Diseases"/>
            <person name="Earl A."/>
            <person name="Manson A."/>
            <person name="Gilmore M."/>
            <person name="Schwartman J."/>
            <person name="Shea T."/>
            <person name="Abouelleil A."/>
            <person name="Cao P."/>
            <person name="Chapman S."/>
            <person name="Cusick C."/>
            <person name="Young S."/>
            <person name="Neafsey D."/>
            <person name="Nusbaum C."/>
            <person name="Birren B."/>
        </authorList>
    </citation>
    <scope>NUCLEOTIDE SEQUENCE</scope>
    <source>
        <strain evidence="3">9D6_DIV0238</strain>
    </source>
</reference>
<feature type="domain" description="Cyclophilin-like" evidence="1">
    <location>
        <begin position="60"/>
        <end position="157"/>
    </location>
</feature>
<dbReference type="InterPro" id="IPR041183">
    <property type="entry name" value="Cyclophilin-like"/>
</dbReference>
<keyword evidence="4" id="KW-1185">Reference proteome</keyword>
<proteinExistence type="predicted"/>
<gene>
    <name evidence="3" type="ORF">A5889_000123</name>
    <name evidence="2" type="ORF">A5889_000814</name>
</gene>
<evidence type="ECO:0000259" key="1">
    <source>
        <dbReference type="Pfam" id="PF18050"/>
    </source>
</evidence>
<reference evidence="3" key="2">
    <citation type="submission" date="2017-05" db="EMBL/GenBank/DDBJ databases">
        <authorList>
            <consortium name="The Broad Institute Genomics Platform"/>
            <consortium name="The Broad Institute Genomic Center for Infectious Diseases"/>
            <person name="Earl A."/>
            <person name="Manson A."/>
            <person name="Schwartman J."/>
            <person name="Gilmore M."/>
            <person name="Abouelleil A."/>
            <person name="Cao P."/>
            <person name="Chapman S."/>
            <person name="Cusick C."/>
            <person name="Shea T."/>
            <person name="Young S."/>
            <person name="Neafsey D."/>
            <person name="Nusbaum C."/>
            <person name="Birren B."/>
        </authorList>
    </citation>
    <scope>NUCLEOTIDE SEQUENCE</scope>
    <source>
        <strain evidence="3">9D6_DIV0238</strain>
    </source>
</reference>
<evidence type="ECO:0000313" key="2">
    <source>
        <dbReference type="EMBL" id="OUZ35338.1"/>
    </source>
</evidence>
<evidence type="ECO:0000313" key="3">
    <source>
        <dbReference type="EMBL" id="WYJ92644.1"/>
    </source>
</evidence>
<organism evidence="2">
    <name type="scientific">Candidatus Enterococcus dunnyi</name>
    <dbReference type="NCBI Taxonomy" id="1834192"/>
    <lineage>
        <taxon>Bacteria</taxon>
        <taxon>Bacillati</taxon>
        <taxon>Bacillota</taxon>
        <taxon>Bacilli</taxon>
        <taxon>Lactobacillales</taxon>
        <taxon>Enterococcaceae</taxon>
        <taxon>Enterococcus</taxon>
    </lineage>
</organism>
<dbReference type="Proteomes" id="UP000196151">
    <property type="component" value="Chromosome"/>
</dbReference>
<accession>A0A200JDQ2</accession>
<dbReference type="PROSITE" id="PS51257">
    <property type="entry name" value="PROKAR_LIPOPROTEIN"/>
    <property type="match status" value="1"/>
</dbReference>
<dbReference type="InterPro" id="IPR029000">
    <property type="entry name" value="Cyclophilin-like_dom_sf"/>
</dbReference>
<reference evidence="2" key="1">
    <citation type="submission" date="2017-05" db="EMBL/GenBank/DDBJ databases">
        <title>The Genome Sequence of Enterococcus sp. 9D6_DIV0238.</title>
        <authorList>
            <consortium name="The Broad Institute Genomics Platform"/>
            <consortium name="The Broad Institute Genomic Center for Infectious Diseases"/>
            <person name="Earl A."/>
            <person name="Manson A."/>
            <person name="Schwartman J."/>
            <person name="Gilmore M."/>
            <person name="Abouelleil A."/>
            <person name="Cao P."/>
            <person name="Chapman S."/>
            <person name="Cusick C."/>
            <person name="Shea T."/>
            <person name="Young S."/>
            <person name="Neafsey D."/>
            <person name="Nusbaum C."/>
            <person name="Birren B."/>
        </authorList>
    </citation>
    <scope>NUCLEOTIDE SEQUENCE [LARGE SCALE GENOMIC DNA]</scope>
    <source>
        <strain evidence="2">9D6_DIV0238</strain>
    </source>
</reference>
<sequence length="173" mass="20135">MKMMNKIGVKMMFSFSLLLLFGCKNVLRNDPSFSEERLDTSMVKNYPTESEEEKITINKVTIDQIDFYIEWCDNASAKTLQRMFPLEIMMDDLHNNEKYYYLPKPLPTEAQSPGKISKGDVMLFGKDCLVLFYEDLETNYAYTRLGKVIDPEGLDQISHQKKLNVLFTSEKID</sequence>
<dbReference type="Pfam" id="PF18050">
    <property type="entry name" value="Cyclophil_like2"/>
    <property type="match status" value="1"/>
</dbReference>
<dbReference type="EMBL" id="NIBQ01000001">
    <property type="protein sequence ID" value="OUZ35338.1"/>
    <property type="molecule type" value="Genomic_DNA"/>
</dbReference>
<dbReference type="EMBL" id="CP147246">
    <property type="protein sequence ID" value="WYJ92644.1"/>
    <property type="molecule type" value="Genomic_DNA"/>
</dbReference>
<protein>
    <recommendedName>
        <fullName evidence="1">Cyclophilin-like domain-containing protein</fullName>
    </recommendedName>
</protein>
<dbReference type="SUPFAM" id="SSF50891">
    <property type="entry name" value="Cyclophilin-like"/>
    <property type="match status" value="1"/>
</dbReference>
<dbReference type="Gene3D" id="2.40.100.20">
    <property type="match status" value="1"/>
</dbReference>
<name>A0A200JDQ2_9ENTE</name>
<evidence type="ECO:0000313" key="4">
    <source>
        <dbReference type="Proteomes" id="UP000196151"/>
    </source>
</evidence>